<evidence type="ECO:0000313" key="6">
    <source>
        <dbReference type="Proteomes" id="UP000594903"/>
    </source>
</evidence>
<feature type="domain" description="YjeF N-terminal" evidence="2">
    <location>
        <begin position="10"/>
        <end position="211"/>
    </location>
</feature>
<dbReference type="EMBL" id="UGSB01000001">
    <property type="protein sequence ID" value="SUA56321.1"/>
    <property type="molecule type" value="Genomic_DNA"/>
</dbReference>
<feature type="binding site" evidence="1">
    <location>
        <position position="163"/>
    </location>
    <ligand>
        <name>K(+)</name>
        <dbReference type="ChEBI" id="CHEBI:29103"/>
    </ligand>
</feature>
<proteinExistence type="inferred from homology"/>
<keyword evidence="1" id="KW-0521">NADP</keyword>
<feature type="binding site" evidence="1">
    <location>
        <position position="127"/>
    </location>
    <ligand>
        <name>K(+)</name>
        <dbReference type="ChEBI" id="CHEBI:29103"/>
    </ligand>
</feature>
<keyword evidence="1" id="KW-0630">Potassium</keyword>
<feature type="binding site" evidence="1">
    <location>
        <position position="63"/>
    </location>
    <ligand>
        <name>K(+)</name>
        <dbReference type="ChEBI" id="CHEBI:29103"/>
    </ligand>
</feature>
<dbReference type="OrthoDB" id="9806925at2"/>
<comment type="catalytic activity">
    <reaction evidence="1">
        <text>(6R)-NADPHX = (6S)-NADPHX</text>
        <dbReference type="Rhea" id="RHEA:32227"/>
        <dbReference type="ChEBI" id="CHEBI:64076"/>
        <dbReference type="ChEBI" id="CHEBI:64077"/>
        <dbReference type="EC" id="5.1.99.6"/>
    </reaction>
</comment>
<accession>A0A378XIP4</accession>
<dbReference type="GO" id="GO:0046872">
    <property type="term" value="F:metal ion binding"/>
    <property type="evidence" value="ECO:0007669"/>
    <property type="project" value="UniProtKB-KW"/>
</dbReference>
<dbReference type="InterPro" id="IPR036652">
    <property type="entry name" value="YjeF_N_dom_sf"/>
</dbReference>
<dbReference type="SUPFAM" id="SSF64153">
    <property type="entry name" value="YjeF N-terminal domain-like"/>
    <property type="match status" value="1"/>
</dbReference>
<organism evidence="4 5">
    <name type="scientific">Oligella ureolytica</name>
    <dbReference type="NCBI Taxonomy" id="90244"/>
    <lineage>
        <taxon>Bacteria</taxon>
        <taxon>Pseudomonadati</taxon>
        <taxon>Pseudomonadota</taxon>
        <taxon>Betaproteobacteria</taxon>
        <taxon>Burkholderiales</taxon>
        <taxon>Alcaligenaceae</taxon>
        <taxon>Oligella</taxon>
    </lineage>
</organism>
<evidence type="ECO:0000259" key="2">
    <source>
        <dbReference type="PROSITE" id="PS51385"/>
    </source>
</evidence>
<reference evidence="3 6" key="2">
    <citation type="submission" date="2020-12" db="EMBL/GenBank/DDBJ databases">
        <title>FDA dAtabase for Regulatory Grade micrObial Sequences (FDA-ARGOS): Supporting development and validation of Infectious Disease Dx tests.</title>
        <authorList>
            <person name="Sproer C."/>
            <person name="Gronow S."/>
            <person name="Severitt S."/>
            <person name="Schroder I."/>
            <person name="Tallon L."/>
            <person name="Sadzewicz L."/>
            <person name="Zhao X."/>
            <person name="Boylan J."/>
            <person name="Ott S."/>
            <person name="Bowen H."/>
            <person name="Vavikolanu K."/>
            <person name="Mehta A."/>
            <person name="Aluvathingal J."/>
            <person name="Nadendla S."/>
            <person name="Lowell S."/>
            <person name="Myers T."/>
            <person name="Yan Y."/>
            <person name="Sichtig H."/>
        </authorList>
    </citation>
    <scope>NUCLEOTIDE SEQUENCE [LARGE SCALE GENOMIC DNA]</scope>
    <source>
        <strain evidence="3 6">FDAARGOS_872</strain>
    </source>
</reference>
<dbReference type="HAMAP" id="MF_01966">
    <property type="entry name" value="NADHX_epimerase"/>
    <property type="match status" value="1"/>
</dbReference>
<keyword evidence="6" id="KW-1185">Reference proteome</keyword>
<dbReference type="InterPro" id="IPR004443">
    <property type="entry name" value="YjeF_N_dom"/>
</dbReference>
<dbReference type="STRING" id="1122619.GCA_000373745_02173"/>
<dbReference type="Proteomes" id="UP000254603">
    <property type="component" value="Unassembled WGS sequence"/>
</dbReference>
<dbReference type="Pfam" id="PF03853">
    <property type="entry name" value="YjeF_N"/>
    <property type="match status" value="1"/>
</dbReference>
<evidence type="ECO:0000313" key="3">
    <source>
        <dbReference type="EMBL" id="QPT39472.1"/>
    </source>
</evidence>
<dbReference type="Proteomes" id="UP000594903">
    <property type="component" value="Chromosome"/>
</dbReference>
<keyword evidence="1" id="KW-0520">NAD</keyword>
<evidence type="ECO:0000256" key="1">
    <source>
        <dbReference type="HAMAP-Rule" id="MF_01966"/>
    </source>
</evidence>
<dbReference type="GO" id="GO:0000166">
    <property type="term" value="F:nucleotide binding"/>
    <property type="evidence" value="ECO:0007669"/>
    <property type="project" value="UniProtKB-KW"/>
</dbReference>
<evidence type="ECO:0000313" key="5">
    <source>
        <dbReference type="Proteomes" id="UP000254603"/>
    </source>
</evidence>
<dbReference type="Gene3D" id="3.40.50.10260">
    <property type="entry name" value="YjeF N-terminal domain"/>
    <property type="match status" value="1"/>
</dbReference>
<dbReference type="RefSeq" id="WP_026253758.1">
    <property type="nucleotide sequence ID" value="NZ_CP065725.1"/>
</dbReference>
<feature type="binding site" evidence="1">
    <location>
        <position position="160"/>
    </location>
    <ligand>
        <name>(6S)-NADPHX</name>
        <dbReference type="ChEBI" id="CHEBI:64076"/>
    </ligand>
</feature>
<dbReference type="GO" id="GO:0052856">
    <property type="term" value="F:NAD(P)HX epimerase activity"/>
    <property type="evidence" value="ECO:0007669"/>
    <property type="project" value="UniProtKB-UniRule"/>
</dbReference>
<dbReference type="EC" id="5.1.99.6" evidence="1"/>
<sequence length="211" mass="23131">MRRIYTAAEMRRAEQWAVNRGVSFEELMENAGQGVAKDLLKRINDGRLAKPHCVLIICGKGNNAGDGLVIARVLAEQSISVKLLFVLGHELSELAQLNLDRLAPFNIEFSDDADESLFNDEVDWIIDAVFGTGYIGELPEHVARVMALANQAEAYRITLDVSTGLNCDSGQLAEHTFDADLCYAFAAYKPAHFMPNGKSKSGEIICLDIGV</sequence>
<comment type="similarity">
    <text evidence="1">Belongs to the NnrE/AIBP family.</text>
</comment>
<dbReference type="PROSITE" id="PS51385">
    <property type="entry name" value="YJEF_N"/>
    <property type="match status" value="1"/>
</dbReference>
<comment type="catalytic activity">
    <reaction evidence="1">
        <text>(6R)-NADHX = (6S)-NADHX</text>
        <dbReference type="Rhea" id="RHEA:32215"/>
        <dbReference type="ChEBI" id="CHEBI:64074"/>
        <dbReference type="ChEBI" id="CHEBI:64075"/>
        <dbReference type="EC" id="5.1.99.6"/>
    </reaction>
</comment>
<gene>
    <name evidence="4" type="primary">nnr_1</name>
    <name evidence="1" type="synonym">nnrE</name>
    <name evidence="3" type="ORF">I6G29_09950</name>
    <name evidence="4" type="ORF">NCTC11997_02056</name>
</gene>
<comment type="cofactor">
    <cofactor evidence="1">
        <name>K(+)</name>
        <dbReference type="ChEBI" id="CHEBI:29103"/>
    </cofactor>
    <text evidence="1">Binds 1 potassium ion per subunit.</text>
</comment>
<keyword evidence="1" id="KW-0479">Metal-binding</keyword>
<name>A0A378XIP4_9BURK</name>
<keyword evidence="1" id="KW-0547">Nucleotide-binding</keyword>
<dbReference type="EMBL" id="CP065725">
    <property type="protein sequence ID" value="QPT39472.1"/>
    <property type="molecule type" value="Genomic_DNA"/>
</dbReference>
<feature type="binding site" evidence="1">
    <location>
        <begin position="131"/>
        <end position="137"/>
    </location>
    <ligand>
        <name>(6S)-NADPHX</name>
        <dbReference type="ChEBI" id="CHEBI:64076"/>
    </ligand>
</feature>
<dbReference type="NCBIfam" id="TIGR00197">
    <property type="entry name" value="yjeF_nterm"/>
    <property type="match status" value="1"/>
</dbReference>
<dbReference type="AlphaFoldDB" id="A0A378XIP4"/>
<comment type="function">
    <text evidence="1">Catalyzes the epimerization of the S- and R-forms of NAD(P)HX, a damaged form of NAD(P)H that is a result of enzymatic or heat-dependent hydration. This is a prerequisite for the S-specific NAD(P)H-hydrate dehydratase to allow the repair of both epimers of NAD(P)HX.</text>
</comment>
<keyword evidence="1 3" id="KW-0413">Isomerase</keyword>
<reference evidence="4 5" key="1">
    <citation type="submission" date="2018-06" db="EMBL/GenBank/DDBJ databases">
        <authorList>
            <consortium name="Pathogen Informatics"/>
            <person name="Doyle S."/>
        </authorList>
    </citation>
    <scope>NUCLEOTIDE SEQUENCE [LARGE SCALE GENOMIC DNA]</scope>
    <source>
        <strain evidence="4 5">NCTC11997</strain>
    </source>
</reference>
<comment type="caution">
    <text evidence="1">Lacks conserved residue(s) required for the propagation of feature annotation.</text>
</comment>
<protein>
    <recommendedName>
        <fullName evidence="1">NAD(P)H-hydrate epimerase</fullName>
        <ecNumber evidence="1">5.1.99.6</ecNumber>
    </recommendedName>
    <alternativeName>
        <fullName evidence="1">NAD(P)HX epimerase</fullName>
    </alternativeName>
</protein>
<evidence type="ECO:0000313" key="4">
    <source>
        <dbReference type="EMBL" id="SUA56321.1"/>
    </source>
</evidence>